<dbReference type="Proteomes" id="UP000002294">
    <property type="component" value="Chromosome"/>
</dbReference>
<dbReference type="HOGENOM" id="CLU_3003948_0_0_9"/>
<evidence type="ECO:0000313" key="2">
    <source>
        <dbReference type="Proteomes" id="UP000002294"/>
    </source>
</evidence>
<dbReference type="eggNOG" id="ENOG5030GQ1">
    <property type="taxonomic scope" value="Bacteria"/>
</dbReference>
<reference evidence="1 2" key="1">
    <citation type="journal article" date="2009" name="Stand. Genomic Sci.">
        <title>Complete genome sequence of Anaerococcus prevotii type strain (PC1).</title>
        <authorList>
            <person name="Labutti K."/>
            <person name="Pukall R."/>
            <person name="Steenblock K."/>
            <person name="Glavina Del Rio T."/>
            <person name="Tice H."/>
            <person name="Copeland A."/>
            <person name="Cheng J.F."/>
            <person name="Lucas S."/>
            <person name="Chen F."/>
            <person name="Nolan M."/>
            <person name="Bruce D."/>
            <person name="Goodwin L."/>
            <person name="Pitluck S."/>
            <person name="Ivanova N."/>
            <person name="Mavromatis K."/>
            <person name="Ovchinnikova G."/>
            <person name="Pati A."/>
            <person name="Chen A."/>
            <person name="Palaniappan K."/>
            <person name="Land M."/>
            <person name="Hauser L."/>
            <person name="Chang Y.J."/>
            <person name="Jeffries C.D."/>
            <person name="Chain P."/>
            <person name="Saunders E."/>
            <person name="Brettin T."/>
            <person name="Detter J.C."/>
            <person name="Han C."/>
            <person name="Goker M."/>
            <person name="Bristow J."/>
            <person name="Eisen J.A."/>
            <person name="Markowitz V."/>
            <person name="Hugenholtz P."/>
            <person name="Kyrpides N.C."/>
            <person name="Klenk H.P."/>
            <person name="Lapidus A."/>
        </authorList>
    </citation>
    <scope>NUCLEOTIDE SEQUENCE [LARGE SCALE GENOMIC DNA]</scope>
    <source>
        <strain evidence="2">ATCC 9321 / DSM 20548 / JCM 6508 / NCTC 11806 / PC1</strain>
    </source>
</reference>
<sequence>MTTVNIILKRPENGIGIFNIGHVVTYEVMNGTLTVEDYNENVWEFELEKIKEWSVE</sequence>
<organism evidence="1 2">
    <name type="scientific">Anaerococcus prevotii (strain ATCC 9321 / DSM 20548 / JCM 6508 / NCTC 11806 / PC1)</name>
    <name type="common">Peptostreptococcus prevotii</name>
    <name type="synonym">Peptococcus prevotii</name>
    <dbReference type="NCBI Taxonomy" id="525919"/>
    <lineage>
        <taxon>Bacteria</taxon>
        <taxon>Bacillati</taxon>
        <taxon>Bacillota</taxon>
        <taxon>Tissierellia</taxon>
        <taxon>Tissierellales</taxon>
        <taxon>Peptoniphilaceae</taxon>
        <taxon>Anaerococcus</taxon>
    </lineage>
</organism>
<dbReference type="RefSeq" id="WP_015777752.1">
    <property type="nucleotide sequence ID" value="NC_013171.1"/>
</dbReference>
<name>C7RH88_ANAPD</name>
<keyword evidence="2" id="KW-1185">Reference proteome</keyword>
<dbReference type="AlphaFoldDB" id="C7RH88"/>
<protein>
    <submittedName>
        <fullName evidence="1">Uncharacterized protein</fullName>
    </submittedName>
</protein>
<proteinExistence type="predicted"/>
<evidence type="ECO:0000313" key="1">
    <source>
        <dbReference type="EMBL" id="ACV28849.1"/>
    </source>
</evidence>
<dbReference type="EMBL" id="CP001708">
    <property type="protein sequence ID" value="ACV28849.1"/>
    <property type="molecule type" value="Genomic_DNA"/>
</dbReference>
<accession>C7RH88</accession>
<dbReference type="STRING" id="525919.Apre_0821"/>
<dbReference type="KEGG" id="apr:Apre_0821"/>
<gene>
    <name evidence="1" type="ordered locus">Apre_0821</name>
</gene>